<dbReference type="Pfam" id="PF13561">
    <property type="entry name" value="adh_short_C2"/>
    <property type="match status" value="1"/>
</dbReference>
<dbReference type="Proteomes" id="UP000243515">
    <property type="component" value="Unassembled WGS sequence"/>
</dbReference>
<proteinExistence type="inferred from homology"/>
<dbReference type="SUPFAM" id="SSF51735">
    <property type="entry name" value="NAD(P)-binding Rossmann-fold domains"/>
    <property type="match status" value="1"/>
</dbReference>
<dbReference type="EMBL" id="NPHW01004222">
    <property type="protein sequence ID" value="OXV08264.1"/>
    <property type="molecule type" value="Genomic_DNA"/>
</dbReference>
<dbReference type="GO" id="GO:0016616">
    <property type="term" value="F:oxidoreductase activity, acting on the CH-OH group of donors, NAD or NADP as acceptor"/>
    <property type="evidence" value="ECO:0007669"/>
    <property type="project" value="TreeGrafter"/>
</dbReference>
<organism evidence="4 5">
    <name type="scientific">Elaphomyces granulatus</name>
    <dbReference type="NCBI Taxonomy" id="519963"/>
    <lineage>
        <taxon>Eukaryota</taxon>
        <taxon>Fungi</taxon>
        <taxon>Dikarya</taxon>
        <taxon>Ascomycota</taxon>
        <taxon>Pezizomycotina</taxon>
        <taxon>Eurotiomycetes</taxon>
        <taxon>Eurotiomycetidae</taxon>
        <taxon>Eurotiales</taxon>
        <taxon>Elaphomycetaceae</taxon>
        <taxon>Elaphomyces</taxon>
    </lineage>
</organism>
<dbReference type="PANTHER" id="PTHR42760">
    <property type="entry name" value="SHORT-CHAIN DEHYDROGENASES/REDUCTASES FAMILY MEMBER"/>
    <property type="match status" value="1"/>
</dbReference>
<keyword evidence="2" id="KW-0521">NADP</keyword>
<dbReference type="PANTHER" id="PTHR42760:SF133">
    <property type="entry name" value="3-OXOACYL-[ACYL-CARRIER-PROTEIN] REDUCTASE"/>
    <property type="match status" value="1"/>
</dbReference>
<evidence type="ECO:0000313" key="5">
    <source>
        <dbReference type="Proteomes" id="UP000243515"/>
    </source>
</evidence>
<dbReference type="InterPro" id="IPR002347">
    <property type="entry name" value="SDR_fam"/>
</dbReference>
<keyword evidence="3" id="KW-0560">Oxidoreductase</keyword>
<comment type="caution">
    <text evidence="4">The sequence shown here is derived from an EMBL/GenBank/DDBJ whole genome shotgun (WGS) entry which is preliminary data.</text>
</comment>
<reference evidence="4 5" key="1">
    <citation type="journal article" date="2015" name="Environ. Microbiol.">
        <title>Metagenome sequence of Elaphomyces granulatus from sporocarp tissue reveals Ascomycota ectomycorrhizal fingerprints of genome expansion and a Proteobacteria-rich microbiome.</title>
        <authorList>
            <person name="Quandt C.A."/>
            <person name="Kohler A."/>
            <person name="Hesse C.N."/>
            <person name="Sharpton T.J."/>
            <person name="Martin F."/>
            <person name="Spatafora J.W."/>
        </authorList>
    </citation>
    <scope>NUCLEOTIDE SEQUENCE [LARGE SCALE GENOMIC DNA]</scope>
    <source>
        <strain evidence="4 5">OSC145934</strain>
    </source>
</reference>
<gene>
    <name evidence="4" type="ORF">Egran_03973</name>
</gene>
<dbReference type="Gene3D" id="3.40.50.720">
    <property type="entry name" value="NAD(P)-binding Rossmann-like Domain"/>
    <property type="match status" value="1"/>
</dbReference>
<protein>
    <submittedName>
        <fullName evidence="4">Uncharacterized protein</fullName>
    </submittedName>
</protein>
<dbReference type="PRINTS" id="PR00081">
    <property type="entry name" value="GDHRDH"/>
</dbReference>
<dbReference type="GO" id="GO:0006633">
    <property type="term" value="P:fatty acid biosynthetic process"/>
    <property type="evidence" value="ECO:0007669"/>
    <property type="project" value="TreeGrafter"/>
</dbReference>
<dbReference type="AlphaFoldDB" id="A0A232LW17"/>
<comment type="similarity">
    <text evidence="1">Belongs to the short-chain dehydrogenases/reductases (SDR) family.</text>
</comment>
<sequence>MAKDQYLAGKLAIVTGAGKPNGIGAAAAYALAEHGANIVIHYGKSSAAAAETVKKIETLGVKAVAISVDQESETFGQDLIQASLKAFNTETIDIIINNAAVGTFYPDIESIPIKDFDWMFRTNVRGPLLLVQAAIPYLASRGGRIVNIGTILARSGSLPGSVYSATKAALGTIALGWGEQLGPKGITVNTVVPGPIETDNIFPEDHPMTQKFRSEQHIKRNGTPMEVAETILFLASPMTAYVTGQQVYVDGGLIYP</sequence>
<keyword evidence="5" id="KW-1185">Reference proteome</keyword>
<dbReference type="FunFam" id="3.40.50.720:FF:000084">
    <property type="entry name" value="Short-chain dehydrogenase reductase"/>
    <property type="match status" value="1"/>
</dbReference>
<dbReference type="PRINTS" id="PR00080">
    <property type="entry name" value="SDRFAMILY"/>
</dbReference>
<evidence type="ECO:0000256" key="2">
    <source>
        <dbReference type="ARBA" id="ARBA00022857"/>
    </source>
</evidence>
<dbReference type="InterPro" id="IPR036291">
    <property type="entry name" value="NAD(P)-bd_dom_sf"/>
</dbReference>
<evidence type="ECO:0000256" key="1">
    <source>
        <dbReference type="ARBA" id="ARBA00006484"/>
    </source>
</evidence>
<evidence type="ECO:0000313" key="4">
    <source>
        <dbReference type="EMBL" id="OXV08264.1"/>
    </source>
</evidence>
<dbReference type="GO" id="GO:0048038">
    <property type="term" value="F:quinone binding"/>
    <property type="evidence" value="ECO:0007669"/>
    <property type="project" value="TreeGrafter"/>
</dbReference>
<name>A0A232LW17_9EURO</name>
<accession>A0A232LW17</accession>
<dbReference type="OrthoDB" id="47007at2759"/>
<evidence type="ECO:0000256" key="3">
    <source>
        <dbReference type="ARBA" id="ARBA00023002"/>
    </source>
</evidence>